<comment type="caution">
    <text evidence="9">The sequence shown here is derived from an EMBL/GenBank/DDBJ whole genome shotgun (WGS) entry which is preliminary data.</text>
</comment>
<keyword evidence="3" id="KW-1134">Transmembrane beta strand</keyword>
<organism evidence="9 10">
    <name type="scientific">Cesiribacter andamanensis AMV16</name>
    <dbReference type="NCBI Taxonomy" id="1279009"/>
    <lineage>
        <taxon>Bacteria</taxon>
        <taxon>Pseudomonadati</taxon>
        <taxon>Bacteroidota</taxon>
        <taxon>Cytophagia</taxon>
        <taxon>Cytophagales</taxon>
        <taxon>Cesiribacteraceae</taxon>
        <taxon>Cesiribacter</taxon>
    </lineage>
</organism>
<dbReference type="SUPFAM" id="SSF56935">
    <property type="entry name" value="Porins"/>
    <property type="match status" value="1"/>
</dbReference>
<dbReference type="STRING" id="1279009.ADICEAN_03925"/>
<dbReference type="AlphaFoldDB" id="M7N155"/>
<evidence type="ECO:0000256" key="2">
    <source>
        <dbReference type="ARBA" id="ARBA00008163"/>
    </source>
</evidence>
<dbReference type="GO" id="GO:0009279">
    <property type="term" value="C:cell outer membrane"/>
    <property type="evidence" value="ECO:0007669"/>
    <property type="project" value="UniProtKB-SubCell"/>
</dbReference>
<comment type="subcellular location">
    <subcellularLocation>
        <location evidence="1">Cell outer membrane</location>
        <topology evidence="1">Multi-pass membrane protein</topology>
    </subcellularLocation>
</comment>
<proteinExistence type="inferred from homology"/>
<evidence type="ECO:0000313" key="9">
    <source>
        <dbReference type="EMBL" id="EMR00946.1"/>
    </source>
</evidence>
<gene>
    <name evidence="9" type="ORF">ADICEAN_03925</name>
</gene>
<evidence type="ECO:0000256" key="4">
    <source>
        <dbReference type="ARBA" id="ARBA00022692"/>
    </source>
</evidence>
<evidence type="ECO:0000313" key="10">
    <source>
        <dbReference type="Proteomes" id="UP000011910"/>
    </source>
</evidence>
<evidence type="ECO:0000256" key="8">
    <source>
        <dbReference type="SAM" id="SignalP"/>
    </source>
</evidence>
<evidence type="ECO:0000256" key="7">
    <source>
        <dbReference type="ARBA" id="ARBA00023237"/>
    </source>
</evidence>
<keyword evidence="6" id="KW-0472">Membrane</keyword>
<dbReference type="Gene3D" id="2.40.160.60">
    <property type="entry name" value="Outer membrane protein transport protein (OMPP1/FadL/TodX)"/>
    <property type="match status" value="1"/>
</dbReference>
<dbReference type="Pfam" id="PF03349">
    <property type="entry name" value="Toluene_X"/>
    <property type="match status" value="1"/>
</dbReference>
<dbReference type="PATRIC" id="fig|1279009.4.peg.3971"/>
<keyword evidence="4" id="KW-0812">Transmembrane</keyword>
<dbReference type="Proteomes" id="UP000011910">
    <property type="component" value="Unassembled WGS sequence"/>
</dbReference>
<feature type="chain" id="PRO_5004081570" evidence="8">
    <location>
        <begin position="21"/>
        <end position="413"/>
    </location>
</feature>
<accession>M7N155</accession>
<dbReference type="RefSeq" id="WP_009197302.1">
    <property type="nucleotide sequence ID" value="NZ_AODQ01000163.1"/>
</dbReference>
<reference evidence="9 10" key="1">
    <citation type="journal article" date="2013" name="Genome Announc.">
        <title>Draft Genome Sequence of Cesiribacter andamanensis Strain AMV16T, Isolated from a Soil Sample from a Mud Volcano in the Andaman Islands, India.</title>
        <authorList>
            <person name="Shivaji S."/>
            <person name="Ara S."/>
            <person name="Begum Z."/>
            <person name="Srinivas T.N."/>
            <person name="Singh A."/>
            <person name="Kumar Pinnaka A."/>
        </authorList>
    </citation>
    <scope>NUCLEOTIDE SEQUENCE [LARGE SCALE GENOMIC DNA]</scope>
    <source>
        <strain evidence="9 10">AMV16</strain>
    </source>
</reference>
<sequence length="413" mass="44703">MKRGFLTLLAAALVSGSAWASGYQVLLQSNRSTAMGNIGVGLRPDPSSINFNPGALAMMRQNGIQVGANLIYSSIAFQPEGSGTTYRTDNPTGTPFHVFAAFGPEESPLKFGLGIYTPFGSTVQWEDGWYGRFSLTSLSLQAIYIQPTISYKLSETFSVGAGLIYSLGGVNLQRDIKEVYMQDDQYAHAELDGSASGWGFNLGAYYQPSDKFSLGINYRSRVNMDVEEGTATFTKSPMVPEEQLPSSASFTASLPLPSTLSLGLAYYPTEKLMVGLDITRTGWEAYESLTFTYDRAVAGSTETTAARNYEASFAYRVGAEYQLSEAFRLRAGGYYDETPVQDGYLTAETPDANTLGLTAGFGVNVGENFVIDASFLYINKEQRDNVARPDAGNISGTYKSVAAIPGVSLTYKF</sequence>
<comment type="similarity">
    <text evidence="2">Belongs to the OmpP1/FadL family.</text>
</comment>
<evidence type="ECO:0000256" key="5">
    <source>
        <dbReference type="ARBA" id="ARBA00022729"/>
    </source>
</evidence>
<dbReference type="InterPro" id="IPR005017">
    <property type="entry name" value="OMPP1/FadL/TodX"/>
</dbReference>
<evidence type="ECO:0000256" key="6">
    <source>
        <dbReference type="ARBA" id="ARBA00023136"/>
    </source>
</evidence>
<dbReference type="EMBL" id="AODQ01000163">
    <property type="protein sequence ID" value="EMR00946.1"/>
    <property type="molecule type" value="Genomic_DNA"/>
</dbReference>
<keyword evidence="7" id="KW-0998">Cell outer membrane</keyword>
<dbReference type="GO" id="GO:0015483">
    <property type="term" value="F:long-chain fatty acid transporting porin activity"/>
    <property type="evidence" value="ECO:0007669"/>
    <property type="project" value="TreeGrafter"/>
</dbReference>
<evidence type="ECO:0000256" key="3">
    <source>
        <dbReference type="ARBA" id="ARBA00022452"/>
    </source>
</evidence>
<feature type="signal peptide" evidence="8">
    <location>
        <begin position="1"/>
        <end position="20"/>
    </location>
</feature>
<dbReference type="PANTHER" id="PTHR35093">
    <property type="entry name" value="OUTER MEMBRANE PROTEIN NMB0088-RELATED"/>
    <property type="match status" value="1"/>
</dbReference>
<dbReference type="OrthoDB" id="9922at2"/>
<name>M7N155_9BACT</name>
<keyword evidence="10" id="KW-1185">Reference proteome</keyword>
<protein>
    <submittedName>
        <fullName evidence="9">Putative outer membrane protein</fullName>
    </submittedName>
</protein>
<dbReference type="PANTHER" id="PTHR35093:SF8">
    <property type="entry name" value="OUTER MEMBRANE PROTEIN NMB0088-RELATED"/>
    <property type="match status" value="1"/>
</dbReference>
<dbReference type="eggNOG" id="COG2067">
    <property type="taxonomic scope" value="Bacteria"/>
</dbReference>
<keyword evidence="5 8" id="KW-0732">Signal</keyword>
<evidence type="ECO:0000256" key="1">
    <source>
        <dbReference type="ARBA" id="ARBA00004571"/>
    </source>
</evidence>